<dbReference type="Pfam" id="PF26482">
    <property type="entry name" value="DUF8155"/>
    <property type="match status" value="1"/>
</dbReference>
<evidence type="ECO:0000313" key="2">
    <source>
        <dbReference type="EMBL" id="AWR97984.1"/>
    </source>
</evidence>
<accession>A0A2U9IPT3</accession>
<keyword evidence="3" id="KW-1185">Reference proteome</keyword>
<gene>
    <name evidence="2" type="ORF">DFR86_10850</name>
</gene>
<evidence type="ECO:0000259" key="1">
    <source>
        <dbReference type="Pfam" id="PF26482"/>
    </source>
</evidence>
<organism evidence="2 3">
    <name type="scientific">Acidianus sulfidivorans JP7</name>
    <dbReference type="NCBI Taxonomy" id="619593"/>
    <lineage>
        <taxon>Archaea</taxon>
        <taxon>Thermoproteota</taxon>
        <taxon>Thermoprotei</taxon>
        <taxon>Sulfolobales</taxon>
        <taxon>Sulfolobaceae</taxon>
        <taxon>Acidianus</taxon>
    </lineage>
</organism>
<reference evidence="2 3" key="1">
    <citation type="submission" date="2018-05" db="EMBL/GenBank/DDBJ databases">
        <title>Complete Genome Sequences of Extremely Thermoacidophilic, Metal-Mobilizing Type-Strain Members of the Archaeal Family Sulfolobaceae: Acidianus brierleyi DSM-1651T, Acidianus sulfidivorans DSM-18786T, Metallosphaera hakonensis DSM-7519T, and Metallosphaera prunae DSM-10039T.</title>
        <authorList>
            <person name="Counts J.A."/>
            <person name="Kelly R.M."/>
        </authorList>
    </citation>
    <scope>NUCLEOTIDE SEQUENCE [LARGE SCALE GENOMIC DNA]</scope>
    <source>
        <strain evidence="2 3">JP7</strain>
    </source>
</reference>
<sequence length="273" mass="31116">MKLLPKSYVSFFSSGFPSHVMIKAMDLGEGGNVFHSPFSGEIISIRKFKVGRPNRFAKTDFDVQIIIKTKNDRRIKILHINPYKSEGEYVNEGETLGEYISSPYTGGDFPHAHIEGIRLTFPKIKKYTEEAIGKIVAVNKFYFDIELKTFSEAGNLRGLGCCGGLLNASLPYAGYGGIIGTKIVSDLKIPNLGVYYSYRNRRKNLSLFEMRKGLIKNWEYESTFKVMKNEPIGGPALFESILSFKGFPLIRIFRKTERKEGEEINFWEYLRSQ</sequence>
<dbReference type="RefSeq" id="WP_110380874.1">
    <property type="nucleotide sequence ID" value="NZ_CP029288.2"/>
</dbReference>
<dbReference type="AlphaFoldDB" id="A0A2U9IPT3"/>
<dbReference type="GeneID" id="36838473"/>
<dbReference type="InterPro" id="IPR058468">
    <property type="entry name" value="DUF8155_N"/>
</dbReference>
<name>A0A2U9IPT3_9CREN</name>
<dbReference type="OrthoDB" id="36515at2157"/>
<protein>
    <recommendedName>
        <fullName evidence="1">DUF8155 domain-containing protein</fullName>
    </recommendedName>
</protein>
<evidence type="ECO:0000313" key="3">
    <source>
        <dbReference type="Proteomes" id="UP000248410"/>
    </source>
</evidence>
<dbReference type="EMBL" id="CP029288">
    <property type="protein sequence ID" value="AWR97984.1"/>
    <property type="molecule type" value="Genomic_DNA"/>
</dbReference>
<dbReference type="Proteomes" id="UP000248410">
    <property type="component" value="Chromosome"/>
</dbReference>
<dbReference type="KEGG" id="asul:DFR86_10850"/>
<feature type="domain" description="DUF8155" evidence="1">
    <location>
        <begin position="8"/>
        <end position="106"/>
    </location>
</feature>
<proteinExistence type="predicted"/>